<protein>
    <submittedName>
        <fullName evidence="2">HXXEE domain-containing protein</fullName>
    </submittedName>
</protein>
<accession>A0A2V5KA05</accession>
<dbReference type="AlphaFoldDB" id="A0A2V5KA05"/>
<feature type="transmembrane region" description="Helical" evidence="1">
    <location>
        <begin position="99"/>
        <end position="120"/>
    </location>
</feature>
<name>A0A2V5KA05_9BACL</name>
<reference evidence="2 3" key="1">
    <citation type="submission" date="2018-05" db="EMBL/GenBank/DDBJ databases">
        <title>Paenibacillus flagellatus sp. nov., isolated from selenium mineral soil.</title>
        <authorList>
            <person name="Dai X."/>
        </authorList>
    </citation>
    <scope>NUCLEOTIDE SEQUENCE [LARGE SCALE GENOMIC DNA]</scope>
    <source>
        <strain evidence="2 3">DXL2</strain>
    </source>
</reference>
<dbReference type="RefSeq" id="WP_110838905.1">
    <property type="nucleotide sequence ID" value="NZ_QJVJ01000002.1"/>
</dbReference>
<gene>
    <name evidence="2" type="ORF">DLM86_05205</name>
</gene>
<evidence type="ECO:0000256" key="1">
    <source>
        <dbReference type="SAM" id="Phobius"/>
    </source>
</evidence>
<dbReference type="Pfam" id="PF13787">
    <property type="entry name" value="HXXEE"/>
    <property type="match status" value="1"/>
</dbReference>
<dbReference type="OrthoDB" id="5195477at2"/>
<organism evidence="2 3">
    <name type="scientific">Paenibacillus flagellatus</name>
    <dbReference type="NCBI Taxonomy" id="2211139"/>
    <lineage>
        <taxon>Bacteria</taxon>
        <taxon>Bacillati</taxon>
        <taxon>Bacillota</taxon>
        <taxon>Bacilli</taxon>
        <taxon>Bacillales</taxon>
        <taxon>Paenibacillaceae</taxon>
        <taxon>Paenibacillus</taxon>
    </lineage>
</organism>
<proteinExistence type="predicted"/>
<dbReference type="Proteomes" id="UP000247476">
    <property type="component" value="Unassembled WGS sequence"/>
</dbReference>
<keyword evidence="1" id="KW-0812">Transmembrane</keyword>
<evidence type="ECO:0000313" key="3">
    <source>
        <dbReference type="Proteomes" id="UP000247476"/>
    </source>
</evidence>
<sequence length="177" mass="19206">MMATVKRFLPELPLRTVVWLFPLVFLIHDTEELVLIESWLGTNGGALAAKLKLGFPGTHGVPWTTPRFAAAVAVLFTFICIVCRFAARPGASAKARGWFAATIAVLFVNVFTHTAQSLLLGRYTPGVTTALVVVLPYTLYTLDRLVRERWIAARYVRTLLLAAAALLAAGAVGALLL</sequence>
<comment type="caution">
    <text evidence="2">The sequence shown here is derived from an EMBL/GenBank/DDBJ whole genome shotgun (WGS) entry which is preliminary data.</text>
</comment>
<feature type="transmembrane region" description="Helical" evidence="1">
    <location>
        <begin position="68"/>
        <end position="87"/>
    </location>
</feature>
<feature type="transmembrane region" description="Helical" evidence="1">
    <location>
        <begin position="158"/>
        <end position="176"/>
    </location>
</feature>
<keyword evidence="1" id="KW-1133">Transmembrane helix</keyword>
<feature type="transmembrane region" description="Helical" evidence="1">
    <location>
        <begin position="126"/>
        <end position="146"/>
    </location>
</feature>
<keyword evidence="3" id="KW-1185">Reference proteome</keyword>
<evidence type="ECO:0000313" key="2">
    <source>
        <dbReference type="EMBL" id="PYI56379.1"/>
    </source>
</evidence>
<dbReference type="InterPro" id="IPR025671">
    <property type="entry name" value="HXXEE"/>
</dbReference>
<keyword evidence="1" id="KW-0472">Membrane</keyword>
<dbReference type="EMBL" id="QJVJ01000002">
    <property type="protein sequence ID" value="PYI56379.1"/>
    <property type="molecule type" value="Genomic_DNA"/>
</dbReference>